<reference evidence="2" key="1">
    <citation type="journal article" date="2023" name="Front. Plant Sci.">
        <title>Chromosomal-level genome assembly of Melastoma candidum provides insights into trichome evolution.</title>
        <authorList>
            <person name="Zhong Y."/>
            <person name="Wu W."/>
            <person name="Sun C."/>
            <person name="Zou P."/>
            <person name="Liu Y."/>
            <person name="Dai S."/>
            <person name="Zhou R."/>
        </authorList>
    </citation>
    <scope>NUCLEOTIDE SEQUENCE [LARGE SCALE GENOMIC DNA]</scope>
</reference>
<sequence>MADPAEICDDLFARQIAKILDDSRTSSATHNRKLRELSSLRSNPGFFPSFSRALTPLFEFQRRSPSCERAVKFVASFAAASCGEGWFLEEFLRFLLVAAAAANKATRFRACQIVSEIILRLPDEAEVDGDLWDEVIDSMMIRLRDKVPVVRVFAVRALSRFVNDEENSEILNLFLELLPLEQNVEVRKALVLSLPPSTMTCQVIVDCTLDVNESVRRATYSVLANKFPLQSLSIKLRTLILQRGLHDRSVAVAKECLKLLKDEWLGKCCQGDTVELLKYLDVETYEAVGVSVMEALSKAGTVKLHEVERIRQFLSSSSTYTEVGIQNSCNGEIQLMEAESALCWRVMCSQLQAEAQEKGSDVAAMMGSEAAVHAAEALNCNDLLENILPATVSDYISLVKAHIDAGTNYHFVTRQLLLVGTMLDFSDATNRKTAATFLRTLLQRLPECEVDDNGNVVALVDSINPGGDEEWANAVITLARKVHSASGEFEDAVLQVIEELARPCRERAADLMQWIRCLAVTGLLLENTESYYLLQGKAIEPEDVLRSLLLPGAKHVNPDVQKVAVRCLGLFGLLERTPSGDLVRQLRQSCVKGPSLISREASLALLDLMMWHGPEKIDQAVGISNSESLDTVTDFHSLKLSDIEDSNIGVLNLLYASLYGEDRTEAGTDEEESVISVLGEGFAKILLLSDKYPSLSTSSQVTLLVRLISLFFGDETKDLQRLRQCLSVFFEHYPCLSSKHKARIDLLSKAFVPVMRSMWPGIDNNPGGSTYMVSNLRKRAVQASRFMLQMMETPLYPKESKKEEASLESSESIDSPSQTSPETGDGGLAIRIATEVASFTGKRTPAERSYAAALCRILVLLKPNKSEQEAIKLLRRLMNNVVMVVASERDLLKELRRFSEFLGALDRSSDQELSRDRIEAIFGRLGLKFDLDLEGSCAVPETPVPCLTRTTRTRRRARQEESSSSDDDLSPQSVASYVPPSTTVRSQRASKTAALTKITTTNRKVPIDEDDDGEEEDDSDSNLTSDGYDN</sequence>
<protein>
    <submittedName>
        <fullName evidence="1">Uncharacterized protein</fullName>
    </submittedName>
</protein>
<keyword evidence="2" id="KW-1185">Reference proteome</keyword>
<evidence type="ECO:0000313" key="2">
    <source>
        <dbReference type="Proteomes" id="UP001057402"/>
    </source>
</evidence>
<name>A0ACB9M7I8_9MYRT</name>
<comment type="caution">
    <text evidence="1">The sequence shown here is derived from an EMBL/GenBank/DDBJ whole genome shotgun (WGS) entry which is preliminary data.</text>
</comment>
<proteinExistence type="predicted"/>
<accession>A0ACB9M7I8</accession>
<evidence type="ECO:0000313" key="1">
    <source>
        <dbReference type="EMBL" id="KAI4320279.1"/>
    </source>
</evidence>
<organism evidence="1 2">
    <name type="scientific">Melastoma candidum</name>
    <dbReference type="NCBI Taxonomy" id="119954"/>
    <lineage>
        <taxon>Eukaryota</taxon>
        <taxon>Viridiplantae</taxon>
        <taxon>Streptophyta</taxon>
        <taxon>Embryophyta</taxon>
        <taxon>Tracheophyta</taxon>
        <taxon>Spermatophyta</taxon>
        <taxon>Magnoliopsida</taxon>
        <taxon>eudicotyledons</taxon>
        <taxon>Gunneridae</taxon>
        <taxon>Pentapetalae</taxon>
        <taxon>rosids</taxon>
        <taxon>malvids</taxon>
        <taxon>Myrtales</taxon>
        <taxon>Melastomataceae</taxon>
        <taxon>Melastomatoideae</taxon>
        <taxon>Melastomateae</taxon>
        <taxon>Melastoma</taxon>
    </lineage>
</organism>
<dbReference type="EMBL" id="CM042889">
    <property type="protein sequence ID" value="KAI4320279.1"/>
    <property type="molecule type" value="Genomic_DNA"/>
</dbReference>
<gene>
    <name evidence="1" type="ORF">MLD38_033775</name>
</gene>
<dbReference type="Proteomes" id="UP001057402">
    <property type="component" value="Chromosome 10"/>
</dbReference>